<dbReference type="GO" id="GO:0009279">
    <property type="term" value="C:cell outer membrane"/>
    <property type="evidence" value="ECO:0007669"/>
    <property type="project" value="UniProtKB-SubCell"/>
</dbReference>
<protein>
    <recommendedName>
        <fullName evidence="11">Flagellar L-ring protein</fullName>
    </recommendedName>
    <alternativeName>
        <fullName evidence="11">Basal body L-ring protein</fullName>
    </alternativeName>
</protein>
<keyword evidence="5" id="KW-0732">Signal</keyword>
<dbReference type="GO" id="GO:0009427">
    <property type="term" value="C:bacterial-type flagellum basal body, distal rod, L ring"/>
    <property type="evidence" value="ECO:0007669"/>
    <property type="project" value="InterPro"/>
</dbReference>
<name>A0A377HIJ7_GRIHO</name>
<keyword evidence="9 11" id="KW-0998">Cell outer membrane</keyword>
<evidence type="ECO:0000256" key="4">
    <source>
        <dbReference type="ARBA" id="ARBA00011439"/>
    </source>
</evidence>
<dbReference type="GO" id="GO:0003774">
    <property type="term" value="F:cytoskeletal motor activity"/>
    <property type="evidence" value="ECO:0007669"/>
    <property type="project" value="InterPro"/>
</dbReference>
<dbReference type="AlphaFoldDB" id="A0A377HIJ7"/>
<keyword evidence="6 11" id="KW-0472">Membrane</keyword>
<comment type="subunit">
    <text evidence="4 11">The basal body constitutes a major portion of the flagellar organelle and consists of four rings (L,P,S, and M) mounted on a central rod.</text>
</comment>
<dbReference type="RefSeq" id="WP_226926537.1">
    <property type="nucleotide sequence ID" value="NZ_CABMOB010000001.1"/>
</dbReference>
<dbReference type="PRINTS" id="PR01008">
    <property type="entry name" value="FLGLRINGFLGH"/>
</dbReference>
<evidence type="ECO:0000256" key="8">
    <source>
        <dbReference type="ARBA" id="ARBA00023143"/>
    </source>
</evidence>
<dbReference type="EMBL" id="UGHD01000002">
    <property type="protein sequence ID" value="STO55843.1"/>
    <property type="molecule type" value="Genomic_DNA"/>
</dbReference>
<keyword evidence="10" id="KW-0449">Lipoprotein</keyword>
<evidence type="ECO:0000256" key="1">
    <source>
        <dbReference type="ARBA" id="ARBA00002591"/>
    </source>
</evidence>
<evidence type="ECO:0000256" key="10">
    <source>
        <dbReference type="ARBA" id="ARBA00023288"/>
    </source>
</evidence>
<evidence type="ECO:0000256" key="2">
    <source>
        <dbReference type="ARBA" id="ARBA00004635"/>
    </source>
</evidence>
<dbReference type="PANTHER" id="PTHR34933">
    <property type="entry name" value="FLAGELLAR L-RING PROTEIN"/>
    <property type="match status" value="1"/>
</dbReference>
<evidence type="ECO:0000313" key="12">
    <source>
        <dbReference type="EMBL" id="STO55843.1"/>
    </source>
</evidence>
<sequence length="233" mass="25400">MSVNFSILRRSQSVMAMWLSALLCLLVVGCAPVSAVVEQQPEEVVPKMDMPVYTPDPDGGLFNANYSMALFQDRRAFRVGDILTITLDEQTRSSKKAGTSFDKSSDVSMGVPTLFGTSYPQGEVSVSGSRDFSGASSSSQQNSLSGSITVMVDEVMPNGVLRVRGEKWLRLNQGDEFIRLSGLVRVDDIDGNNQVSSQRLGDARITYSGRGALADANEAGWLTRFFNSSWFPM</sequence>
<evidence type="ECO:0000256" key="3">
    <source>
        <dbReference type="ARBA" id="ARBA00006929"/>
    </source>
</evidence>
<dbReference type="GO" id="GO:0071973">
    <property type="term" value="P:bacterial-type flagellum-dependent cell motility"/>
    <property type="evidence" value="ECO:0007669"/>
    <property type="project" value="InterPro"/>
</dbReference>
<dbReference type="PANTHER" id="PTHR34933:SF1">
    <property type="entry name" value="FLAGELLAR L-RING PROTEIN"/>
    <property type="match status" value="1"/>
</dbReference>
<dbReference type="Proteomes" id="UP000254512">
    <property type="component" value="Unassembled WGS sequence"/>
</dbReference>
<comment type="subcellular location">
    <subcellularLocation>
        <location evidence="11">Cell outer membrane</location>
    </subcellularLocation>
    <subcellularLocation>
        <location evidence="11">Bacterial flagellum basal body</location>
    </subcellularLocation>
    <subcellularLocation>
        <location evidence="2">Membrane</location>
        <topology evidence="2">Lipid-anchor</topology>
    </subcellularLocation>
</comment>
<organism evidence="12 13">
    <name type="scientific">Grimontia hollisae</name>
    <name type="common">Vibrio hollisae</name>
    <dbReference type="NCBI Taxonomy" id="673"/>
    <lineage>
        <taxon>Bacteria</taxon>
        <taxon>Pseudomonadati</taxon>
        <taxon>Pseudomonadota</taxon>
        <taxon>Gammaproteobacteria</taxon>
        <taxon>Vibrionales</taxon>
        <taxon>Vibrionaceae</taxon>
        <taxon>Grimontia</taxon>
    </lineage>
</organism>
<evidence type="ECO:0000256" key="11">
    <source>
        <dbReference type="HAMAP-Rule" id="MF_00415"/>
    </source>
</evidence>
<dbReference type="HAMAP" id="MF_00415">
    <property type="entry name" value="FlgH"/>
    <property type="match status" value="1"/>
</dbReference>
<evidence type="ECO:0000256" key="9">
    <source>
        <dbReference type="ARBA" id="ARBA00023237"/>
    </source>
</evidence>
<evidence type="ECO:0000256" key="6">
    <source>
        <dbReference type="ARBA" id="ARBA00023136"/>
    </source>
</evidence>
<dbReference type="InterPro" id="IPR000527">
    <property type="entry name" value="Flag_Lring"/>
</dbReference>
<accession>A0A377HIJ7</accession>
<dbReference type="Pfam" id="PF02107">
    <property type="entry name" value="FlgH"/>
    <property type="match status" value="1"/>
</dbReference>
<evidence type="ECO:0000256" key="5">
    <source>
        <dbReference type="ARBA" id="ARBA00022729"/>
    </source>
</evidence>
<dbReference type="NCBIfam" id="NF001304">
    <property type="entry name" value="PRK00249.1-4"/>
    <property type="match status" value="1"/>
</dbReference>
<gene>
    <name evidence="12" type="primary">flgH_1</name>
    <name evidence="11" type="synonym">flgH</name>
    <name evidence="12" type="ORF">NCTC11645_00145</name>
</gene>
<keyword evidence="8 11" id="KW-0975">Bacterial flagellum</keyword>
<comment type="similarity">
    <text evidence="3 11">Belongs to the FlgH family.</text>
</comment>
<dbReference type="GeneID" id="58896033"/>
<proteinExistence type="inferred from homology"/>
<keyword evidence="7" id="KW-0564">Palmitate</keyword>
<dbReference type="STRING" id="673.AL542_08885"/>
<comment type="function">
    <text evidence="1 11">Assembles around the rod to form the L-ring and probably protects the motor/basal body from shearing forces during rotation.</text>
</comment>
<reference evidence="12 13" key="1">
    <citation type="submission" date="2018-06" db="EMBL/GenBank/DDBJ databases">
        <authorList>
            <consortium name="Pathogen Informatics"/>
            <person name="Doyle S."/>
        </authorList>
    </citation>
    <scope>NUCLEOTIDE SEQUENCE [LARGE SCALE GENOMIC DNA]</scope>
    <source>
        <strain evidence="12 13">NCTC11645</strain>
    </source>
</reference>
<evidence type="ECO:0000313" key="13">
    <source>
        <dbReference type="Proteomes" id="UP000254512"/>
    </source>
</evidence>
<evidence type="ECO:0000256" key="7">
    <source>
        <dbReference type="ARBA" id="ARBA00023139"/>
    </source>
</evidence>